<feature type="region of interest" description="Disordered" evidence="1">
    <location>
        <begin position="73"/>
        <end position="102"/>
    </location>
</feature>
<dbReference type="Proteomes" id="UP000027920">
    <property type="component" value="Unassembled WGS sequence"/>
</dbReference>
<keyword evidence="3" id="KW-1185">Reference proteome</keyword>
<sequence>MSGGSSSHSSYAGTSIYSSSNGTGLQVSSTASGTDSTAILNDFPLNGAQIDGFGHDNMMMNHIIAELTHLTREDPDEEDSTSTGENATPQITVVRPASHSKSVEGQDRNAIIGLWKGSPIHLLNSSVASQLLNLSLGEVYNSMMLGITTRYLDYNCNLFACSSYKYVFESEDLGQPSALSSEHVSMSSDPAAKSTANTRRSSTFLPLWRKSNHNFRPDTLYNHTLSTKQVATQTSRVTMIGVARFLDNFGPLYGNSVEQEIRKQDELALTAVLQAFALQFAPSDPRSCPLESKVARPQNAVFGSRVKEQTTNSTQVFTAAWHHAYLNLLSTKDNRSFVHIYAVFLFQMTVVPSESLVSKDVKRSPLDLLDVALSQMEELRQLVQAYYSDLGAGSLYRFLLDSSLTIFRWYSLVRDSIASILHERPCYMEDPPFIVRDSTQRLAQNITEQWQQPSTFEQDVAKNCQNAAGDLFHIFRQLTHLKQFISTINAPTDHARMILLGRIESAINLTEGFDTIYQPWLQQCIIMFYRFSDRIKLSTAFLHLFWNLSHLCLVEQIHYASHLFEPGSCEGLISTADRLQEAAVTSVLAIARRIVDVSARGEFKLINSVQAKLQLVSHHANTRLVVMALVKAIEHTIDLNLSKHAVSGRKEATSTQPKWISSIKPLLTCLVMLDSTVSGSFTARPALRGLMLKYGDILMDCWSSEDSEHPP</sequence>
<proteinExistence type="predicted"/>
<dbReference type="HOGENOM" id="CLU_012318_0_0_1"/>
<evidence type="ECO:0000256" key="1">
    <source>
        <dbReference type="SAM" id="MobiDB-lite"/>
    </source>
</evidence>
<name>A0A072PLI4_9EURO</name>
<accession>A0A072PLI4</accession>
<gene>
    <name evidence="2" type="ORF">A1O9_07956</name>
</gene>
<reference evidence="2 3" key="1">
    <citation type="submission" date="2013-03" db="EMBL/GenBank/DDBJ databases">
        <title>The Genome Sequence of Exophiala aquamarina CBS 119918.</title>
        <authorList>
            <consortium name="The Broad Institute Genomics Platform"/>
            <person name="Cuomo C."/>
            <person name="de Hoog S."/>
            <person name="Gorbushina A."/>
            <person name="Walker B."/>
            <person name="Young S.K."/>
            <person name="Zeng Q."/>
            <person name="Gargeya S."/>
            <person name="Fitzgerald M."/>
            <person name="Haas B."/>
            <person name="Abouelleil A."/>
            <person name="Allen A.W."/>
            <person name="Alvarado L."/>
            <person name="Arachchi H.M."/>
            <person name="Berlin A.M."/>
            <person name="Chapman S.B."/>
            <person name="Gainer-Dewar J."/>
            <person name="Goldberg J."/>
            <person name="Griggs A."/>
            <person name="Gujja S."/>
            <person name="Hansen M."/>
            <person name="Howarth C."/>
            <person name="Imamovic A."/>
            <person name="Ireland A."/>
            <person name="Larimer J."/>
            <person name="McCowan C."/>
            <person name="Murphy C."/>
            <person name="Pearson M."/>
            <person name="Poon T.W."/>
            <person name="Priest M."/>
            <person name="Roberts A."/>
            <person name="Saif S."/>
            <person name="Shea T."/>
            <person name="Sisk P."/>
            <person name="Sykes S."/>
            <person name="Wortman J."/>
            <person name="Nusbaum C."/>
            <person name="Birren B."/>
        </authorList>
    </citation>
    <scope>NUCLEOTIDE SEQUENCE [LARGE SCALE GENOMIC DNA]</scope>
    <source>
        <strain evidence="2 3">CBS 119918</strain>
    </source>
</reference>
<feature type="region of interest" description="Disordered" evidence="1">
    <location>
        <begin position="179"/>
        <end position="198"/>
    </location>
</feature>
<protein>
    <recommendedName>
        <fullName evidence="4">Transcription factor domain-containing protein</fullName>
    </recommendedName>
</protein>
<evidence type="ECO:0008006" key="4">
    <source>
        <dbReference type="Google" id="ProtNLM"/>
    </source>
</evidence>
<dbReference type="VEuPathDB" id="FungiDB:A1O9_07956"/>
<dbReference type="EMBL" id="AMGV01000006">
    <property type="protein sequence ID" value="KEF56375.1"/>
    <property type="molecule type" value="Genomic_DNA"/>
</dbReference>
<feature type="compositionally biased region" description="Polar residues" evidence="1">
    <location>
        <begin position="81"/>
        <end position="91"/>
    </location>
</feature>
<dbReference type="STRING" id="1182545.A0A072PLI4"/>
<comment type="caution">
    <text evidence="2">The sequence shown here is derived from an EMBL/GenBank/DDBJ whole genome shotgun (WGS) entry which is preliminary data.</text>
</comment>
<dbReference type="OrthoDB" id="5958943at2759"/>
<dbReference type="AlphaFoldDB" id="A0A072PLI4"/>
<organism evidence="2 3">
    <name type="scientific">Exophiala aquamarina CBS 119918</name>
    <dbReference type="NCBI Taxonomy" id="1182545"/>
    <lineage>
        <taxon>Eukaryota</taxon>
        <taxon>Fungi</taxon>
        <taxon>Dikarya</taxon>
        <taxon>Ascomycota</taxon>
        <taxon>Pezizomycotina</taxon>
        <taxon>Eurotiomycetes</taxon>
        <taxon>Chaetothyriomycetidae</taxon>
        <taxon>Chaetothyriales</taxon>
        <taxon>Herpotrichiellaceae</taxon>
        <taxon>Exophiala</taxon>
    </lineage>
</organism>
<dbReference type="GeneID" id="25282869"/>
<evidence type="ECO:0000313" key="3">
    <source>
        <dbReference type="Proteomes" id="UP000027920"/>
    </source>
</evidence>
<dbReference type="RefSeq" id="XP_013258965.1">
    <property type="nucleotide sequence ID" value="XM_013403511.1"/>
</dbReference>
<evidence type="ECO:0000313" key="2">
    <source>
        <dbReference type="EMBL" id="KEF56375.1"/>
    </source>
</evidence>